<evidence type="ECO:0000256" key="5">
    <source>
        <dbReference type="ARBA" id="ARBA00022475"/>
    </source>
</evidence>
<evidence type="ECO:0000256" key="10">
    <source>
        <dbReference type="ARBA" id="ARBA00022777"/>
    </source>
</evidence>
<evidence type="ECO:0000256" key="4">
    <source>
        <dbReference type="ARBA" id="ARBA00011903"/>
    </source>
</evidence>
<feature type="transmembrane region" description="Helical" evidence="18">
    <location>
        <begin position="12"/>
        <end position="31"/>
    </location>
</feature>
<keyword evidence="14" id="KW-0829">Tyrosine-protein kinase</keyword>
<keyword evidence="10" id="KW-0418">Kinase</keyword>
<evidence type="ECO:0000256" key="6">
    <source>
        <dbReference type="ARBA" id="ARBA00022519"/>
    </source>
</evidence>
<dbReference type="InterPro" id="IPR025669">
    <property type="entry name" value="AAA_dom"/>
</dbReference>
<keyword evidence="12 18" id="KW-1133">Transmembrane helix</keyword>
<accession>A0AAU8LRX8</accession>
<dbReference type="GO" id="GO:0042802">
    <property type="term" value="F:identical protein binding"/>
    <property type="evidence" value="ECO:0007669"/>
    <property type="project" value="UniProtKB-ARBA"/>
</dbReference>
<dbReference type="InterPro" id="IPR003856">
    <property type="entry name" value="LPS_length_determ_N"/>
</dbReference>
<organism evidence="22">
    <name type="scientific">Candidatus Electrothrix aestuarii</name>
    <dbReference type="NCBI Taxonomy" id="3062594"/>
    <lineage>
        <taxon>Bacteria</taxon>
        <taxon>Pseudomonadati</taxon>
        <taxon>Thermodesulfobacteriota</taxon>
        <taxon>Desulfobulbia</taxon>
        <taxon>Desulfobulbales</taxon>
        <taxon>Desulfobulbaceae</taxon>
        <taxon>Candidatus Electrothrix</taxon>
    </lineage>
</organism>
<feature type="region of interest" description="Disordered" evidence="17">
    <location>
        <begin position="138"/>
        <end position="159"/>
    </location>
</feature>
<dbReference type="PANTHER" id="PTHR32309">
    <property type="entry name" value="TYROSINE-PROTEIN KINASE"/>
    <property type="match status" value="1"/>
</dbReference>
<evidence type="ECO:0000256" key="12">
    <source>
        <dbReference type="ARBA" id="ARBA00022989"/>
    </source>
</evidence>
<evidence type="ECO:0000256" key="9">
    <source>
        <dbReference type="ARBA" id="ARBA00022741"/>
    </source>
</evidence>
<keyword evidence="13 18" id="KW-0472">Membrane</keyword>
<proteinExistence type="inferred from homology"/>
<comment type="similarity">
    <text evidence="3">Belongs to the etk/wzc family.</text>
</comment>
<dbReference type="InterPro" id="IPR005702">
    <property type="entry name" value="Wzc-like_C"/>
</dbReference>
<keyword evidence="16" id="KW-0175">Coiled coil</keyword>
<keyword evidence="9" id="KW-0547">Nucleotide-binding</keyword>
<evidence type="ECO:0000256" key="3">
    <source>
        <dbReference type="ARBA" id="ARBA00008883"/>
    </source>
</evidence>
<evidence type="ECO:0000256" key="14">
    <source>
        <dbReference type="ARBA" id="ARBA00023137"/>
    </source>
</evidence>
<dbReference type="GO" id="GO:0004715">
    <property type="term" value="F:non-membrane spanning protein tyrosine kinase activity"/>
    <property type="evidence" value="ECO:0007669"/>
    <property type="project" value="UniProtKB-EC"/>
</dbReference>
<keyword evidence="5" id="KW-1003">Cell membrane</keyword>
<comment type="similarity">
    <text evidence="2">Belongs to the CpsD/CapB family.</text>
</comment>
<dbReference type="SUPFAM" id="SSF52540">
    <property type="entry name" value="P-loop containing nucleoside triphosphate hydrolases"/>
    <property type="match status" value="1"/>
</dbReference>
<dbReference type="Pfam" id="PF02706">
    <property type="entry name" value="Wzz"/>
    <property type="match status" value="1"/>
</dbReference>
<keyword evidence="6" id="KW-0997">Cell inner membrane</keyword>
<evidence type="ECO:0000256" key="2">
    <source>
        <dbReference type="ARBA" id="ARBA00007316"/>
    </source>
</evidence>
<dbReference type="NCBIfam" id="TIGR01007">
    <property type="entry name" value="eps_fam"/>
    <property type="match status" value="1"/>
</dbReference>
<evidence type="ECO:0000259" key="19">
    <source>
        <dbReference type="Pfam" id="PF02706"/>
    </source>
</evidence>
<comment type="subcellular location">
    <subcellularLocation>
        <location evidence="1">Cell inner membrane</location>
        <topology evidence="1">Multi-pass membrane protein</topology>
    </subcellularLocation>
</comment>
<dbReference type="CDD" id="cd05387">
    <property type="entry name" value="BY-kinase"/>
    <property type="match status" value="1"/>
</dbReference>
<comment type="catalytic activity">
    <reaction evidence="15">
        <text>L-tyrosyl-[protein] + ATP = O-phospho-L-tyrosyl-[protein] + ADP + H(+)</text>
        <dbReference type="Rhea" id="RHEA:10596"/>
        <dbReference type="Rhea" id="RHEA-COMP:10136"/>
        <dbReference type="Rhea" id="RHEA-COMP:20101"/>
        <dbReference type="ChEBI" id="CHEBI:15378"/>
        <dbReference type="ChEBI" id="CHEBI:30616"/>
        <dbReference type="ChEBI" id="CHEBI:46858"/>
        <dbReference type="ChEBI" id="CHEBI:61978"/>
        <dbReference type="ChEBI" id="CHEBI:456216"/>
        <dbReference type="EC" id="2.7.10.2"/>
    </reaction>
</comment>
<dbReference type="PANTHER" id="PTHR32309:SF13">
    <property type="entry name" value="FERRIC ENTEROBACTIN TRANSPORT PROTEIN FEPE"/>
    <property type="match status" value="1"/>
</dbReference>
<gene>
    <name evidence="22" type="ORF">Q3M24_15235</name>
</gene>
<evidence type="ECO:0000256" key="7">
    <source>
        <dbReference type="ARBA" id="ARBA00022679"/>
    </source>
</evidence>
<feature type="coiled-coil region" evidence="16">
    <location>
        <begin position="222"/>
        <end position="256"/>
    </location>
</feature>
<evidence type="ECO:0000256" key="13">
    <source>
        <dbReference type="ARBA" id="ARBA00023136"/>
    </source>
</evidence>
<evidence type="ECO:0000256" key="16">
    <source>
        <dbReference type="SAM" id="Coils"/>
    </source>
</evidence>
<dbReference type="Gene3D" id="3.40.50.300">
    <property type="entry name" value="P-loop containing nucleotide triphosphate hydrolases"/>
    <property type="match status" value="1"/>
</dbReference>
<feature type="domain" description="Tyrosine-protein kinase G-rich" evidence="21">
    <location>
        <begin position="403"/>
        <end position="473"/>
    </location>
</feature>
<dbReference type="Pfam" id="PF13614">
    <property type="entry name" value="AAA_31"/>
    <property type="match status" value="1"/>
</dbReference>
<dbReference type="KEGG" id="eaj:Q3M24_15235"/>
<evidence type="ECO:0000259" key="20">
    <source>
        <dbReference type="Pfam" id="PF13614"/>
    </source>
</evidence>
<keyword evidence="8 18" id="KW-0812">Transmembrane</keyword>
<dbReference type="AlphaFoldDB" id="A0AAU8LRX8"/>
<sequence length="746" mass="83721">MIDRLRILQKRKYLVITVALIVFLTSVLFTFSKIPVYTATTQVLVEKNQENGRLDGLVNYMAWDPDFKATQFELIRSFNVALRVVKNQHLDTEYKQYFLKDPGVYSRASSGVVSTATSFFSNAVSSITTFLSTLTGPEQAPKMAAPAEEEGKENTGEKSDAEKIAGMIQGALTLTPVRDTKIVSVSYTHEHPEIARLVANGVVEAYIEETLDIKTSTTRHSLKWMTAKANEERKKLDESERALQEYMRNNDIVTVENKLAVLPERLSKFSAELSAAQTEEKKYAAVYHQIKAVGKDSKKLEAIPLLADNSELQVLRGELFSAEQHIRELSKRYGEKHPMMIKTRADQKLLLQKRRLEIERIIQVSKNNYDLAKTRVKDLAKMMEETKAEMLNMNERLAEYNVLNRDKEMNRTVYDALSSSIKKTNVTAQAMDVRIWAVKKADLPLAPSAPKKKKELLVGLLVGLGVGIALAFFLDYLDNTASSAEELEKRYGLTVLGAVEDLPKKGKNIETFIQDNPLSAFAESYRLIRSSLLLSTPDHPPRTLLVTSMMQQEGKSTTTKNLATILAQNEKRILIVDCDMRRPRQHSMFGVDNSYGLSNYLSGNTDEQQPALIQQIPDSKISVLPSGPIPPNPAELLGSKRMKTLLSKSMERFDFVLLDSPPVQQVTDSLLLASLVDGTVTVLRAGKTTFDMLDSGIKKLRESNAHMLGLVLNRVTKKHAGQGYYGYYSYYSRKGKGGYYTEEGKK</sequence>
<evidence type="ECO:0000256" key="11">
    <source>
        <dbReference type="ARBA" id="ARBA00022840"/>
    </source>
</evidence>
<dbReference type="InterPro" id="IPR027417">
    <property type="entry name" value="P-loop_NTPase"/>
</dbReference>
<evidence type="ECO:0000259" key="21">
    <source>
        <dbReference type="Pfam" id="PF13807"/>
    </source>
</evidence>
<keyword evidence="11" id="KW-0067">ATP-binding</keyword>
<dbReference type="FunFam" id="3.40.50.300:FF:000527">
    <property type="entry name" value="Tyrosine-protein kinase etk"/>
    <property type="match status" value="1"/>
</dbReference>
<dbReference type="EMBL" id="CP159373">
    <property type="protein sequence ID" value="XCN71653.1"/>
    <property type="molecule type" value="Genomic_DNA"/>
</dbReference>
<evidence type="ECO:0000256" key="17">
    <source>
        <dbReference type="SAM" id="MobiDB-lite"/>
    </source>
</evidence>
<evidence type="ECO:0000256" key="15">
    <source>
        <dbReference type="ARBA" id="ARBA00051245"/>
    </source>
</evidence>
<evidence type="ECO:0000313" key="22">
    <source>
        <dbReference type="EMBL" id="XCN71653.1"/>
    </source>
</evidence>
<reference evidence="22" key="1">
    <citation type="journal article" date="2024" name="Syst. Appl. Microbiol.">
        <title>First single-strain enrichments of Electrothrix cable bacteria, description of E. aestuarii sp. nov. and E. rattekaaiensis sp. nov., and proposal of a cable bacteria taxonomy following the rules of the SeqCode.</title>
        <authorList>
            <person name="Plum-Jensen L.E."/>
            <person name="Schramm A."/>
            <person name="Marshall I.P.G."/>
        </authorList>
    </citation>
    <scope>NUCLEOTIDE SEQUENCE</scope>
    <source>
        <strain evidence="22">Rat1</strain>
    </source>
</reference>
<feature type="coiled-coil region" evidence="16">
    <location>
        <begin position="369"/>
        <end position="403"/>
    </location>
</feature>
<feature type="domain" description="Polysaccharide chain length determinant N-terminal" evidence="19">
    <location>
        <begin position="5"/>
        <end position="86"/>
    </location>
</feature>
<feature type="domain" description="AAA" evidence="20">
    <location>
        <begin position="554"/>
        <end position="668"/>
    </location>
</feature>
<dbReference type="Pfam" id="PF13807">
    <property type="entry name" value="GNVR"/>
    <property type="match status" value="1"/>
</dbReference>
<dbReference type="InterPro" id="IPR032807">
    <property type="entry name" value="GNVR"/>
</dbReference>
<protein>
    <recommendedName>
        <fullName evidence="4">non-specific protein-tyrosine kinase</fullName>
        <ecNumber evidence="4">2.7.10.2</ecNumber>
    </recommendedName>
</protein>
<reference evidence="22" key="2">
    <citation type="submission" date="2024-06" db="EMBL/GenBank/DDBJ databases">
        <authorList>
            <person name="Plum-Jensen L.E."/>
            <person name="Schramm A."/>
            <person name="Marshall I.P.G."/>
        </authorList>
    </citation>
    <scope>NUCLEOTIDE SEQUENCE</scope>
    <source>
        <strain evidence="22">Rat1</strain>
    </source>
</reference>
<dbReference type="EC" id="2.7.10.2" evidence="4"/>
<dbReference type="GO" id="GO:0005524">
    <property type="term" value="F:ATP binding"/>
    <property type="evidence" value="ECO:0007669"/>
    <property type="project" value="UniProtKB-KW"/>
</dbReference>
<name>A0AAU8LRX8_9BACT</name>
<dbReference type="GO" id="GO:0005886">
    <property type="term" value="C:plasma membrane"/>
    <property type="evidence" value="ECO:0007669"/>
    <property type="project" value="UniProtKB-SubCell"/>
</dbReference>
<evidence type="ECO:0000256" key="1">
    <source>
        <dbReference type="ARBA" id="ARBA00004429"/>
    </source>
</evidence>
<evidence type="ECO:0000256" key="8">
    <source>
        <dbReference type="ARBA" id="ARBA00022692"/>
    </source>
</evidence>
<evidence type="ECO:0000256" key="18">
    <source>
        <dbReference type="SAM" id="Phobius"/>
    </source>
</evidence>
<dbReference type="InterPro" id="IPR050445">
    <property type="entry name" value="Bact_polysacc_biosynth/exp"/>
</dbReference>
<keyword evidence="7 22" id="KW-0808">Transferase</keyword>